<gene>
    <name evidence="14" type="primary">ASIC1</name>
    <name evidence="15" type="ORF">NPIL_113631</name>
    <name evidence="14" type="ORF">NPIL_639831</name>
</gene>
<evidence type="ECO:0000256" key="9">
    <source>
        <dbReference type="ARBA" id="ARBA00023136"/>
    </source>
</evidence>
<keyword evidence="6 13" id="KW-1133">Transmembrane helix</keyword>
<dbReference type="PANTHER" id="PTHR11690:SF300">
    <property type="entry name" value="PICKPOCKET PROTEIN 19"/>
    <property type="match status" value="1"/>
</dbReference>
<dbReference type="GO" id="GO:0005886">
    <property type="term" value="C:plasma membrane"/>
    <property type="evidence" value="ECO:0007669"/>
    <property type="project" value="TreeGrafter"/>
</dbReference>
<dbReference type="Gene3D" id="1.10.287.770">
    <property type="entry name" value="YojJ-like"/>
    <property type="match status" value="1"/>
</dbReference>
<name>A0A8X6N367_NEPPI</name>
<evidence type="ECO:0000256" key="13">
    <source>
        <dbReference type="SAM" id="Phobius"/>
    </source>
</evidence>
<protein>
    <submittedName>
        <fullName evidence="14">Acid-sensing ion channel 1</fullName>
    </submittedName>
</protein>
<organism evidence="14 16">
    <name type="scientific">Nephila pilipes</name>
    <name type="common">Giant wood spider</name>
    <name type="synonym">Nephila maculata</name>
    <dbReference type="NCBI Taxonomy" id="299642"/>
    <lineage>
        <taxon>Eukaryota</taxon>
        <taxon>Metazoa</taxon>
        <taxon>Ecdysozoa</taxon>
        <taxon>Arthropoda</taxon>
        <taxon>Chelicerata</taxon>
        <taxon>Arachnida</taxon>
        <taxon>Araneae</taxon>
        <taxon>Araneomorphae</taxon>
        <taxon>Entelegynae</taxon>
        <taxon>Araneoidea</taxon>
        <taxon>Nephilidae</taxon>
        <taxon>Nephila</taxon>
    </lineage>
</organism>
<comment type="caution">
    <text evidence="14">The sequence shown here is derived from an EMBL/GenBank/DDBJ whole genome shotgun (WGS) entry which is preliminary data.</text>
</comment>
<evidence type="ECO:0000256" key="1">
    <source>
        <dbReference type="ARBA" id="ARBA00004141"/>
    </source>
</evidence>
<evidence type="ECO:0000256" key="8">
    <source>
        <dbReference type="ARBA" id="ARBA00023065"/>
    </source>
</evidence>
<evidence type="ECO:0000256" key="5">
    <source>
        <dbReference type="ARBA" id="ARBA00022692"/>
    </source>
</evidence>
<evidence type="ECO:0000256" key="12">
    <source>
        <dbReference type="RuleBase" id="RU000679"/>
    </source>
</evidence>
<evidence type="ECO:0000313" key="16">
    <source>
        <dbReference type="Proteomes" id="UP000887013"/>
    </source>
</evidence>
<evidence type="ECO:0000256" key="3">
    <source>
        <dbReference type="ARBA" id="ARBA00022448"/>
    </source>
</evidence>
<keyword evidence="4 12" id="KW-0894">Sodium channel</keyword>
<keyword evidence="3 12" id="KW-0813">Transport</keyword>
<evidence type="ECO:0000256" key="7">
    <source>
        <dbReference type="ARBA" id="ARBA00023053"/>
    </source>
</evidence>
<comment type="subcellular location">
    <subcellularLocation>
        <location evidence="1">Membrane</location>
        <topology evidence="1">Multi-pass membrane protein</topology>
    </subcellularLocation>
</comment>
<evidence type="ECO:0000256" key="11">
    <source>
        <dbReference type="ARBA" id="ARBA00023303"/>
    </source>
</evidence>
<keyword evidence="5 12" id="KW-0812">Transmembrane</keyword>
<evidence type="ECO:0000313" key="14">
    <source>
        <dbReference type="EMBL" id="GFS91370.1"/>
    </source>
</evidence>
<dbReference type="AlphaFoldDB" id="A0A8X6N367"/>
<reference evidence="14" key="1">
    <citation type="submission" date="2020-08" db="EMBL/GenBank/DDBJ databases">
        <title>Multicomponent nature underlies the extraordinary mechanical properties of spider dragline silk.</title>
        <authorList>
            <person name="Kono N."/>
            <person name="Nakamura H."/>
            <person name="Mori M."/>
            <person name="Yoshida Y."/>
            <person name="Ohtoshi R."/>
            <person name="Malay A.D."/>
            <person name="Moran D.A.P."/>
            <person name="Tomita M."/>
            <person name="Numata K."/>
            <person name="Arakawa K."/>
        </authorList>
    </citation>
    <scope>NUCLEOTIDE SEQUENCE</scope>
</reference>
<comment type="similarity">
    <text evidence="2 12">Belongs to the amiloride-sensitive sodium channel (TC 1.A.6) family.</text>
</comment>
<keyword evidence="11 12" id="KW-0407">Ion channel</keyword>
<dbReference type="PANTHER" id="PTHR11690">
    <property type="entry name" value="AMILORIDE-SENSITIVE SODIUM CHANNEL-RELATED"/>
    <property type="match status" value="1"/>
</dbReference>
<evidence type="ECO:0000256" key="4">
    <source>
        <dbReference type="ARBA" id="ARBA00022461"/>
    </source>
</evidence>
<feature type="transmembrane region" description="Helical" evidence="13">
    <location>
        <begin position="77"/>
        <end position="100"/>
    </location>
</feature>
<dbReference type="Pfam" id="PF00858">
    <property type="entry name" value="ASC"/>
    <property type="match status" value="1"/>
</dbReference>
<evidence type="ECO:0000256" key="6">
    <source>
        <dbReference type="ARBA" id="ARBA00022989"/>
    </source>
</evidence>
<keyword evidence="7" id="KW-0915">Sodium</keyword>
<dbReference type="OrthoDB" id="6021021at2759"/>
<keyword evidence="10 12" id="KW-0739">Sodium transport</keyword>
<evidence type="ECO:0000313" key="15">
    <source>
        <dbReference type="EMBL" id="GFU12664.1"/>
    </source>
</evidence>
<dbReference type="EMBL" id="BMAW01078823">
    <property type="protein sequence ID" value="GFU12664.1"/>
    <property type="molecule type" value="Genomic_DNA"/>
</dbReference>
<keyword evidence="9 13" id="KW-0472">Membrane</keyword>
<dbReference type="Proteomes" id="UP000887013">
    <property type="component" value="Unassembled WGS sequence"/>
</dbReference>
<keyword evidence="16" id="KW-1185">Reference proteome</keyword>
<sequence length="119" mass="13644">MTVICCLDEVLKYLTYNGPVCDCPLPCNSVHYNEKVSKAPLTRINPGKTSALKLNVFYVSLERHVYEYRPKYDFSEFLNYLGNMLGLWLGLSLVAVFELFENVLLCAKYLAKSEFLCVK</sequence>
<dbReference type="EMBL" id="BMAW01053513">
    <property type="protein sequence ID" value="GFS91370.1"/>
    <property type="molecule type" value="Genomic_DNA"/>
</dbReference>
<dbReference type="GO" id="GO:0015280">
    <property type="term" value="F:ligand-gated sodium channel activity"/>
    <property type="evidence" value="ECO:0007669"/>
    <property type="project" value="TreeGrafter"/>
</dbReference>
<accession>A0A8X6N367</accession>
<evidence type="ECO:0000256" key="10">
    <source>
        <dbReference type="ARBA" id="ARBA00023201"/>
    </source>
</evidence>
<evidence type="ECO:0000256" key="2">
    <source>
        <dbReference type="ARBA" id="ARBA00007193"/>
    </source>
</evidence>
<dbReference type="InterPro" id="IPR001873">
    <property type="entry name" value="ENaC"/>
</dbReference>
<proteinExistence type="inferred from homology"/>
<keyword evidence="8 12" id="KW-0406">Ion transport</keyword>